<dbReference type="GO" id="GO:0008061">
    <property type="term" value="F:chitin binding"/>
    <property type="evidence" value="ECO:0007669"/>
    <property type="project" value="UniProtKB-UniRule"/>
</dbReference>
<dbReference type="GO" id="GO:0004568">
    <property type="term" value="F:chitinase activity"/>
    <property type="evidence" value="ECO:0007669"/>
    <property type="project" value="InterPro"/>
</dbReference>
<feature type="disulfide bond" evidence="5 6">
    <location>
        <begin position="34"/>
        <end position="46"/>
    </location>
</feature>
<dbReference type="GO" id="GO:0006032">
    <property type="term" value="P:chitin catabolic process"/>
    <property type="evidence" value="ECO:0007669"/>
    <property type="project" value="InterPro"/>
</dbReference>
<dbReference type="InterPro" id="IPR018371">
    <property type="entry name" value="Chitin-binding_1_CS"/>
</dbReference>
<dbReference type="AlphaFoldDB" id="A0A5J5WKY3"/>
<dbReference type="PANTHER" id="PTHR22595:SF200">
    <property type="entry name" value="ENDOCHITINASE 1"/>
    <property type="match status" value="1"/>
</dbReference>
<evidence type="ECO:0000256" key="7">
    <source>
        <dbReference type="SAM" id="SignalP"/>
    </source>
</evidence>
<dbReference type="PROSITE" id="PS00774">
    <property type="entry name" value="CHITINASE_19_2"/>
    <property type="match status" value="1"/>
</dbReference>
<gene>
    <name evidence="9" type="ORF">ES319_A03G225600v1</name>
</gene>
<dbReference type="InterPro" id="IPR016283">
    <property type="entry name" value="Glyco_hydro_19"/>
</dbReference>
<evidence type="ECO:0000256" key="3">
    <source>
        <dbReference type="ARBA" id="ARBA00023157"/>
    </source>
</evidence>
<dbReference type="Pfam" id="PF00187">
    <property type="entry name" value="Chitin_bind_1"/>
    <property type="match status" value="1"/>
</dbReference>
<feature type="signal peptide" evidence="7">
    <location>
        <begin position="1"/>
        <end position="22"/>
    </location>
</feature>
<dbReference type="CDD" id="cd00325">
    <property type="entry name" value="chitinase_GH19"/>
    <property type="match status" value="1"/>
</dbReference>
<keyword evidence="3 5" id="KW-1015">Disulfide bond</keyword>
<evidence type="ECO:0000256" key="5">
    <source>
        <dbReference type="PIRSR" id="PIRSR001060-2"/>
    </source>
</evidence>
<dbReference type="InterPro" id="IPR036861">
    <property type="entry name" value="Endochitinase-like_sf"/>
</dbReference>
<comment type="similarity">
    <text evidence="1">Belongs to the glycosyl hydrolase 19 family. Chitinase class I subfamily.</text>
</comment>
<feature type="disulfide bond" evidence="5">
    <location>
        <begin position="178"/>
        <end position="186"/>
    </location>
</feature>
<keyword evidence="10" id="KW-1185">Reference proteome</keyword>
<dbReference type="Proteomes" id="UP000327439">
    <property type="component" value="Chromosome A03"/>
</dbReference>
<dbReference type="InterPro" id="IPR023346">
    <property type="entry name" value="Lysozyme-like_dom_sf"/>
</dbReference>
<keyword evidence="2 6" id="KW-0147">Chitin-binding</keyword>
<evidence type="ECO:0000256" key="1">
    <source>
        <dbReference type="ARBA" id="ARBA00009373"/>
    </source>
</evidence>
<dbReference type="SUPFAM" id="SSF57016">
    <property type="entry name" value="Plant lectins/antimicrobial peptides"/>
    <property type="match status" value="1"/>
</dbReference>
<feature type="disulfide bond" evidence="5">
    <location>
        <begin position="107"/>
        <end position="166"/>
    </location>
</feature>
<dbReference type="InterPro" id="IPR001002">
    <property type="entry name" value="Chitin-bd_1"/>
</dbReference>
<dbReference type="Gene3D" id="1.10.530.10">
    <property type="match status" value="1"/>
</dbReference>
<accession>A0A5J5WKY3</accession>
<feature type="active site" description="Proton donor" evidence="4">
    <location>
        <position position="151"/>
    </location>
</feature>
<dbReference type="PROSITE" id="PS00026">
    <property type="entry name" value="CHIT_BIND_I_1"/>
    <property type="match status" value="1"/>
</dbReference>
<evidence type="ECO:0000256" key="6">
    <source>
        <dbReference type="PROSITE-ProRule" id="PRU00261"/>
    </source>
</evidence>
<dbReference type="Pfam" id="PF00182">
    <property type="entry name" value="Glyco_hydro_19"/>
    <property type="match status" value="1"/>
</dbReference>
<feature type="disulfide bond" evidence="5 6">
    <location>
        <begin position="59"/>
        <end position="63"/>
    </location>
</feature>
<feature type="disulfide bond" evidence="5 6">
    <location>
        <begin position="25"/>
        <end position="40"/>
    </location>
</feature>
<dbReference type="PIRSF" id="PIRSF001060">
    <property type="entry name" value="Endochitinase"/>
    <property type="match status" value="1"/>
</dbReference>
<evidence type="ECO:0000313" key="10">
    <source>
        <dbReference type="Proteomes" id="UP000327439"/>
    </source>
</evidence>
<protein>
    <recommendedName>
        <fullName evidence="8">Chitin-binding type-1 domain-containing protein</fullName>
    </recommendedName>
</protein>
<evidence type="ECO:0000256" key="4">
    <source>
        <dbReference type="PIRSR" id="PIRSR001060-1"/>
    </source>
</evidence>
<feature type="domain" description="Chitin-binding type-1" evidence="8">
    <location>
        <begin position="22"/>
        <end position="65"/>
    </location>
</feature>
<dbReference type="GO" id="GO:0016998">
    <property type="term" value="P:cell wall macromolecule catabolic process"/>
    <property type="evidence" value="ECO:0007669"/>
    <property type="project" value="InterPro"/>
</dbReference>
<dbReference type="Gene3D" id="3.30.60.10">
    <property type="entry name" value="Endochitinase-like"/>
    <property type="match status" value="1"/>
</dbReference>
<dbReference type="CDD" id="cd06921">
    <property type="entry name" value="ChtBD1_GH19_hevein"/>
    <property type="match status" value="1"/>
</dbReference>
<dbReference type="GO" id="GO:0005975">
    <property type="term" value="P:carbohydrate metabolic process"/>
    <property type="evidence" value="ECO:0007669"/>
    <property type="project" value="InterPro"/>
</dbReference>
<evidence type="ECO:0000259" key="8">
    <source>
        <dbReference type="PROSITE" id="PS50941"/>
    </source>
</evidence>
<dbReference type="PANTHER" id="PTHR22595">
    <property type="entry name" value="CHITINASE-RELATED"/>
    <property type="match status" value="1"/>
</dbReference>
<dbReference type="InterPro" id="IPR000726">
    <property type="entry name" value="Glyco_hydro_19_cat"/>
</dbReference>
<feature type="disulfide bond" evidence="5">
    <location>
        <begin position="283"/>
        <end position="316"/>
    </location>
</feature>
<feature type="chain" id="PRO_5023852604" description="Chitin-binding type-1 domain-containing protein" evidence="7">
    <location>
        <begin position="23"/>
        <end position="331"/>
    </location>
</feature>
<dbReference type="OrthoDB" id="5985073at2759"/>
<evidence type="ECO:0000256" key="2">
    <source>
        <dbReference type="ARBA" id="ARBA00022669"/>
    </source>
</evidence>
<dbReference type="SMART" id="SM00270">
    <property type="entry name" value="ChtBD1"/>
    <property type="match status" value="1"/>
</dbReference>
<feature type="disulfide bond" evidence="5 6">
    <location>
        <begin position="39"/>
        <end position="53"/>
    </location>
</feature>
<name>A0A5J5WKY3_GOSBA</name>
<organism evidence="9 10">
    <name type="scientific">Gossypium barbadense</name>
    <name type="common">Sea Island cotton</name>
    <name type="synonym">Hibiscus barbadensis</name>
    <dbReference type="NCBI Taxonomy" id="3634"/>
    <lineage>
        <taxon>Eukaryota</taxon>
        <taxon>Viridiplantae</taxon>
        <taxon>Streptophyta</taxon>
        <taxon>Embryophyta</taxon>
        <taxon>Tracheophyta</taxon>
        <taxon>Spermatophyta</taxon>
        <taxon>Magnoliopsida</taxon>
        <taxon>eudicotyledons</taxon>
        <taxon>Gunneridae</taxon>
        <taxon>Pentapetalae</taxon>
        <taxon>rosids</taxon>
        <taxon>malvids</taxon>
        <taxon>Malvales</taxon>
        <taxon>Malvaceae</taxon>
        <taxon>Malvoideae</taxon>
        <taxon>Gossypium</taxon>
    </lineage>
</organism>
<dbReference type="PROSITE" id="PS50941">
    <property type="entry name" value="CHIT_BIND_I_2"/>
    <property type="match status" value="1"/>
</dbReference>
<dbReference type="Gene3D" id="3.30.20.10">
    <property type="entry name" value="Endochitinase, domain 2"/>
    <property type="match status" value="1"/>
</dbReference>
<dbReference type="GO" id="GO:0050832">
    <property type="term" value="P:defense response to fungus"/>
    <property type="evidence" value="ECO:0007669"/>
    <property type="project" value="TreeGrafter"/>
</dbReference>
<dbReference type="PROSITE" id="PS00773">
    <property type="entry name" value="CHITINASE_19_1"/>
    <property type="match status" value="1"/>
</dbReference>
<evidence type="ECO:0000313" key="9">
    <source>
        <dbReference type="EMBL" id="KAB2091877.1"/>
    </source>
</evidence>
<dbReference type="EMBL" id="CM018204">
    <property type="protein sequence ID" value="KAB2091877.1"/>
    <property type="molecule type" value="Genomic_DNA"/>
</dbReference>
<dbReference type="SUPFAM" id="SSF53955">
    <property type="entry name" value="Lysozyme-like"/>
    <property type="match status" value="1"/>
</dbReference>
<proteinExistence type="inferred from homology"/>
<sequence length="331" mass="36070">MRLHTLLFSSLFLSYAVVLATAVQCGEEAGGGLCPGEICCSKWGYCGTTNSYCLVENGCQLNCGDGDSGGGGGGGRRGSGGDGGALGDIISSEMFEEMLPYRNHYLCAAANFYTYDAFIAAAKLYPDFAATGDNDTRKREVAAFLGQTSEETTGRKAGAEYAWGYCYNENVNCLADYCDYNPNYPCYHLSFAMNTFVGNYNYGQFGESIGQKYELLQHPELLKTNVTLSFMSALWFWMTAQPPKPSCHSEITGEWKPSAKDIAAGRLPGYGVTINIINGGFECGKGGPNDHVENRINYYERYCDMLGVSYGPNLDCYNQVPFNQGLLLESI</sequence>
<reference evidence="10" key="1">
    <citation type="journal article" date="2020" name="Nat. Genet.">
        <title>Genomic diversifications of five Gossypium allopolyploid species and their impact on cotton improvement.</title>
        <authorList>
            <person name="Chen Z.J."/>
            <person name="Sreedasyam A."/>
            <person name="Ando A."/>
            <person name="Song Q."/>
            <person name="De Santiago L.M."/>
            <person name="Hulse-Kemp A.M."/>
            <person name="Ding M."/>
            <person name="Ye W."/>
            <person name="Kirkbride R.C."/>
            <person name="Jenkins J."/>
            <person name="Plott C."/>
            <person name="Lovell J."/>
            <person name="Lin Y.M."/>
            <person name="Vaughn R."/>
            <person name="Liu B."/>
            <person name="Simpson S."/>
            <person name="Scheffler B.E."/>
            <person name="Wen L."/>
            <person name="Saski C.A."/>
            <person name="Grover C.E."/>
            <person name="Hu G."/>
            <person name="Conover J.L."/>
            <person name="Carlson J.W."/>
            <person name="Shu S."/>
            <person name="Boston L.B."/>
            <person name="Williams M."/>
            <person name="Peterson D.G."/>
            <person name="McGee K."/>
            <person name="Jones D.C."/>
            <person name="Wendel J.F."/>
            <person name="Stelly D.M."/>
            <person name="Grimwood J."/>
            <person name="Schmutz J."/>
        </authorList>
    </citation>
    <scope>NUCLEOTIDE SEQUENCE [LARGE SCALE GENOMIC DNA]</scope>
    <source>
        <strain evidence="10">cv. 3-79</strain>
    </source>
</reference>
<keyword evidence="7" id="KW-0732">Signal</keyword>